<gene>
    <name evidence="10" type="ORF">PG986_013128</name>
</gene>
<feature type="region of interest" description="Disordered" evidence="9">
    <location>
        <begin position="241"/>
        <end position="268"/>
    </location>
</feature>
<evidence type="ECO:0000256" key="7">
    <source>
        <dbReference type="ARBA" id="ARBA00023157"/>
    </source>
</evidence>
<dbReference type="Gene3D" id="3.40.50.1820">
    <property type="entry name" value="alpha/beta hydrolase"/>
    <property type="match status" value="1"/>
</dbReference>
<keyword evidence="3 8" id="KW-0719">Serine esterase</keyword>
<dbReference type="InterPro" id="IPR029058">
    <property type="entry name" value="AB_hydrolase_fold"/>
</dbReference>
<dbReference type="InterPro" id="IPR043580">
    <property type="entry name" value="CUTINASE_1"/>
</dbReference>
<evidence type="ECO:0000256" key="5">
    <source>
        <dbReference type="ARBA" id="ARBA00022729"/>
    </source>
</evidence>
<keyword evidence="7" id="KW-1015">Disulfide bond</keyword>
<evidence type="ECO:0000256" key="1">
    <source>
        <dbReference type="ARBA" id="ARBA00004613"/>
    </source>
</evidence>
<dbReference type="PANTHER" id="PTHR33630">
    <property type="entry name" value="CUTINASE RV1984C-RELATED-RELATED"/>
    <property type="match status" value="1"/>
</dbReference>
<evidence type="ECO:0000256" key="2">
    <source>
        <dbReference type="ARBA" id="ARBA00007534"/>
    </source>
</evidence>
<evidence type="ECO:0000256" key="6">
    <source>
        <dbReference type="ARBA" id="ARBA00022801"/>
    </source>
</evidence>
<comment type="catalytic activity">
    <reaction evidence="8">
        <text>cutin + H2O = cutin monomers.</text>
        <dbReference type="EC" id="3.1.1.74"/>
    </reaction>
</comment>
<accession>A0ABR1PUP9</accession>
<sequence>MPSTTSVLRAAVLAGVASAASVPLAARQQTTTTCAETHIFLGKGNNEPYPGRQGKLVTAICNGLSSCDYEDIQMQNMLEDEYCGAVQEGSTNGVNQIIAYNKRCPSTKLVVSGYSQGAHVVGDIFGGGGGTYFNGCVEQPTPNLDINSPAGKQIAAILTFGDVRHTAYQPYNYLDGADKWGLYPRNSQQLANAANYASVWRDYCAGDEPICAGGNNVENHLNYFDLYTNEAAEYVQAKIRDHQGSGSSKPSSTGASSTTSTSAPFPASSTVKSVVTTVTMTSGTSTKVVTTTSSTEEAVSSSAPSTAPSSAASSVGTAYPASSYVANPTTVSIPANYHTNSHYHTAPLPEATAPTTEVLSSIPANTATATIPASYTASATSSGSIPSGYPTDLPTSGANSAGAKLGLAIAGLAAFIMF</sequence>
<feature type="chain" id="PRO_5044953984" description="Cutinase" evidence="8">
    <location>
        <begin position="20"/>
        <end position="418"/>
    </location>
</feature>
<keyword evidence="6 8" id="KW-0378">Hydrolase</keyword>
<dbReference type="Pfam" id="PF01083">
    <property type="entry name" value="Cutinase"/>
    <property type="match status" value="1"/>
</dbReference>
<keyword evidence="5 8" id="KW-0732">Signal</keyword>
<feature type="signal peptide" evidence="8">
    <location>
        <begin position="1"/>
        <end position="19"/>
    </location>
</feature>
<dbReference type="EMBL" id="JAQQWE010000009">
    <property type="protein sequence ID" value="KAK7940741.1"/>
    <property type="molecule type" value="Genomic_DNA"/>
</dbReference>
<organism evidence="10 11">
    <name type="scientific">Apiospora aurea</name>
    <dbReference type="NCBI Taxonomy" id="335848"/>
    <lineage>
        <taxon>Eukaryota</taxon>
        <taxon>Fungi</taxon>
        <taxon>Dikarya</taxon>
        <taxon>Ascomycota</taxon>
        <taxon>Pezizomycotina</taxon>
        <taxon>Sordariomycetes</taxon>
        <taxon>Xylariomycetidae</taxon>
        <taxon>Amphisphaeriales</taxon>
        <taxon>Apiosporaceae</taxon>
        <taxon>Apiospora</taxon>
    </lineage>
</organism>
<comment type="similarity">
    <text evidence="2 8">Belongs to the cutinase family.</text>
</comment>
<evidence type="ECO:0000313" key="11">
    <source>
        <dbReference type="Proteomes" id="UP001391051"/>
    </source>
</evidence>
<dbReference type="PANTHER" id="PTHR33630:SF13">
    <property type="entry name" value="ACETYLXYLAN ESTERASE"/>
    <property type="match status" value="1"/>
</dbReference>
<proteinExistence type="inferred from homology"/>
<feature type="region of interest" description="Disordered" evidence="9">
    <location>
        <begin position="284"/>
        <end position="312"/>
    </location>
</feature>
<evidence type="ECO:0000256" key="9">
    <source>
        <dbReference type="SAM" id="MobiDB-lite"/>
    </source>
</evidence>
<evidence type="ECO:0000256" key="3">
    <source>
        <dbReference type="ARBA" id="ARBA00022487"/>
    </source>
</evidence>
<dbReference type="Proteomes" id="UP001391051">
    <property type="component" value="Unassembled WGS sequence"/>
</dbReference>
<keyword evidence="11" id="KW-1185">Reference proteome</keyword>
<dbReference type="InterPro" id="IPR000675">
    <property type="entry name" value="Cutinase/axe"/>
</dbReference>
<reference evidence="10 11" key="1">
    <citation type="submission" date="2023-01" db="EMBL/GenBank/DDBJ databases">
        <title>Analysis of 21 Apiospora genomes using comparative genomics revels a genus with tremendous synthesis potential of carbohydrate active enzymes and secondary metabolites.</title>
        <authorList>
            <person name="Sorensen T."/>
        </authorList>
    </citation>
    <scope>NUCLEOTIDE SEQUENCE [LARGE SCALE GENOMIC DNA]</scope>
    <source>
        <strain evidence="10 11">CBS 24483</strain>
    </source>
</reference>
<evidence type="ECO:0000313" key="10">
    <source>
        <dbReference type="EMBL" id="KAK7940741.1"/>
    </source>
</evidence>
<dbReference type="GeneID" id="92082412"/>
<dbReference type="GO" id="GO:0016787">
    <property type="term" value="F:hydrolase activity"/>
    <property type="evidence" value="ECO:0007669"/>
    <property type="project" value="UniProtKB-KW"/>
</dbReference>
<dbReference type="RefSeq" id="XP_066693493.1">
    <property type="nucleotide sequence ID" value="XM_066849350.1"/>
</dbReference>
<comment type="caution">
    <text evidence="10">The sequence shown here is derived from an EMBL/GenBank/DDBJ whole genome shotgun (WGS) entry which is preliminary data.</text>
</comment>
<dbReference type="SMART" id="SM01110">
    <property type="entry name" value="Cutinase"/>
    <property type="match status" value="1"/>
</dbReference>
<dbReference type="PROSITE" id="PS00155">
    <property type="entry name" value="CUTINASE_1"/>
    <property type="match status" value="1"/>
</dbReference>
<evidence type="ECO:0000256" key="8">
    <source>
        <dbReference type="RuleBase" id="RU361263"/>
    </source>
</evidence>
<protein>
    <recommendedName>
        <fullName evidence="8">Cutinase</fullName>
        <ecNumber evidence="8">3.1.1.74</ecNumber>
    </recommendedName>
</protein>
<dbReference type="SUPFAM" id="SSF53474">
    <property type="entry name" value="alpha/beta-Hydrolases"/>
    <property type="match status" value="1"/>
</dbReference>
<feature type="compositionally biased region" description="Low complexity" evidence="9">
    <location>
        <begin position="244"/>
        <end position="268"/>
    </location>
</feature>
<keyword evidence="4 8" id="KW-0964">Secreted</keyword>
<comment type="function">
    <text evidence="8">Catalyzes the hydrolysis of complex carboxylic polyesters found in the cell wall of plants. Degrades cutin, a macromolecule that forms the structure of the plant cuticle.</text>
</comment>
<comment type="subcellular location">
    <subcellularLocation>
        <location evidence="1 8">Secreted</location>
    </subcellularLocation>
</comment>
<evidence type="ECO:0000256" key="4">
    <source>
        <dbReference type="ARBA" id="ARBA00022525"/>
    </source>
</evidence>
<dbReference type="EC" id="3.1.1.74" evidence="8"/>
<name>A0ABR1PUP9_9PEZI</name>